<name>A0ABW2DQT9_9BACT</name>
<proteinExistence type="predicted"/>
<organism evidence="1 2">
    <name type="scientific">Rufibacter roseus</name>
    <dbReference type="NCBI Taxonomy" id="1567108"/>
    <lineage>
        <taxon>Bacteria</taxon>
        <taxon>Pseudomonadati</taxon>
        <taxon>Bacteroidota</taxon>
        <taxon>Cytophagia</taxon>
        <taxon>Cytophagales</taxon>
        <taxon>Hymenobacteraceae</taxon>
        <taxon>Rufibacter</taxon>
    </lineage>
</organism>
<sequence length="84" mass="9526">MAKESRILKAMYAVVKDQENKSEQPIDAADISSKTPGLSFGEIEQEMRDLQIKKLLELDYDQNGHLVGRLTEEGLQEAEKAYNQ</sequence>
<protein>
    <submittedName>
        <fullName evidence="1">Uncharacterized protein</fullName>
    </submittedName>
</protein>
<dbReference type="RefSeq" id="WP_066625768.1">
    <property type="nucleotide sequence ID" value="NZ_JBHSYQ010000006.1"/>
</dbReference>
<dbReference type="Proteomes" id="UP001596405">
    <property type="component" value="Unassembled WGS sequence"/>
</dbReference>
<evidence type="ECO:0000313" key="1">
    <source>
        <dbReference type="EMBL" id="MFC6998664.1"/>
    </source>
</evidence>
<dbReference type="EMBL" id="JBHSYQ010000006">
    <property type="protein sequence ID" value="MFC6998664.1"/>
    <property type="molecule type" value="Genomic_DNA"/>
</dbReference>
<keyword evidence="2" id="KW-1185">Reference proteome</keyword>
<evidence type="ECO:0000313" key="2">
    <source>
        <dbReference type="Proteomes" id="UP001596405"/>
    </source>
</evidence>
<accession>A0ABW2DQT9</accession>
<comment type="caution">
    <text evidence="1">The sequence shown here is derived from an EMBL/GenBank/DDBJ whole genome shotgun (WGS) entry which is preliminary data.</text>
</comment>
<gene>
    <name evidence="1" type="ORF">ACFQHR_13580</name>
</gene>
<reference evidence="2" key="1">
    <citation type="journal article" date="2019" name="Int. J. Syst. Evol. Microbiol.">
        <title>The Global Catalogue of Microorganisms (GCM) 10K type strain sequencing project: providing services to taxonomists for standard genome sequencing and annotation.</title>
        <authorList>
            <consortium name="The Broad Institute Genomics Platform"/>
            <consortium name="The Broad Institute Genome Sequencing Center for Infectious Disease"/>
            <person name="Wu L."/>
            <person name="Ma J."/>
        </authorList>
    </citation>
    <scope>NUCLEOTIDE SEQUENCE [LARGE SCALE GENOMIC DNA]</scope>
    <source>
        <strain evidence="2">CGMCC 4.7393</strain>
    </source>
</reference>